<accession>A0A176VVN4</accession>
<name>A0A176VVN4_MARPO</name>
<dbReference type="Proteomes" id="UP001162541">
    <property type="component" value="Chromosome 1"/>
</dbReference>
<gene>
    <name evidence="3" type="ORF">AXG93_522s1020</name>
    <name evidence="2" type="ORF">Mp_1g28720</name>
</gene>
<dbReference type="EMBL" id="LVLJ01002606">
    <property type="protein sequence ID" value="OAE24431.1"/>
    <property type="molecule type" value="Genomic_DNA"/>
</dbReference>
<dbReference type="Proteomes" id="UP000077202">
    <property type="component" value="Unassembled WGS sequence"/>
</dbReference>
<feature type="compositionally biased region" description="Basic and acidic residues" evidence="1">
    <location>
        <begin position="249"/>
        <end position="262"/>
    </location>
</feature>
<feature type="compositionally biased region" description="Basic and acidic residues" evidence="1">
    <location>
        <begin position="271"/>
        <end position="286"/>
    </location>
</feature>
<feature type="region of interest" description="Disordered" evidence="1">
    <location>
        <begin position="201"/>
        <end position="299"/>
    </location>
</feature>
<reference evidence="3 4" key="1">
    <citation type="submission" date="2016-03" db="EMBL/GenBank/DDBJ databases">
        <title>Mechanisms controlling the formation of the plant cell surface in tip-growing cells are functionally conserved among land plants.</title>
        <authorList>
            <person name="Honkanen S."/>
            <person name="Jones V.A."/>
            <person name="Morieri G."/>
            <person name="Champion C."/>
            <person name="Hetherington A.J."/>
            <person name="Kelly S."/>
            <person name="Saint-Marcoux D."/>
            <person name="Proust H."/>
            <person name="Prescott H."/>
            <person name="Dolan L."/>
        </authorList>
    </citation>
    <scope>NUCLEOTIDE SEQUENCE [LARGE SCALE GENOMIC DNA]</scope>
    <source>
        <strain evidence="4">cv. Tak-1 and cv. Tak-2</strain>
        <tissue evidence="3">Whole gametophyte</tissue>
    </source>
</reference>
<reference evidence="5" key="3">
    <citation type="journal article" date="2020" name="Curr. Biol.">
        <title>Chromatin organization in early land plants reveals an ancestral association between H3K27me3, transposons, and constitutive heterochromatin.</title>
        <authorList>
            <person name="Montgomery S.A."/>
            <person name="Tanizawa Y."/>
            <person name="Galik B."/>
            <person name="Wang N."/>
            <person name="Ito T."/>
            <person name="Mochizuki T."/>
            <person name="Akimcheva S."/>
            <person name="Bowman J.L."/>
            <person name="Cognat V."/>
            <person name="Marechal-Drouard L."/>
            <person name="Ekker H."/>
            <person name="Hong S.F."/>
            <person name="Kohchi T."/>
            <person name="Lin S.S."/>
            <person name="Liu L.D."/>
            <person name="Nakamura Y."/>
            <person name="Valeeva L.R."/>
            <person name="Shakirov E.V."/>
            <person name="Shippen D.E."/>
            <person name="Wei W.L."/>
            <person name="Yagura M."/>
            <person name="Yamaoka S."/>
            <person name="Yamato K.T."/>
            <person name="Liu C."/>
            <person name="Berger F."/>
        </authorList>
    </citation>
    <scope>NUCLEOTIDE SEQUENCE [LARGE SCALE GENOMIC DNA]</scope>
    <source>
        <strain evidence="5">Tak-1</strain>
    </source>
</reference>
<evidence type="ECO:0000256" key="1">
    <source>
        <dbReference type="SAM" id="MobiDB-lite"/>
    </source>
</evidence>
<reference evidence="2" key="2">
    <citation type="journal article" date="2019" name="Curr. Biol.">
        <title>Chromatin organization in early land plants reveals an ancestral association between H3K27me3, transposons, and constitutive heterochromatin.</title>
        <authorList>
            <person name="Montgomery S.A."/>
            <person name="Tanizawa Y."/>
            <person name="Galik B."/>
            <person name="Wang N."/>
            <person name="Ito T."/>
            <person name="Mochizuki T."/>
            <person name="Akimcheva S."/>
            <person name="Bowman J."/>
            <person name="Cognat V."/>
            <person name="Drouard L."/>
            <person name="Ekker H."/>
            <person name="Houng S."/>
            <person name="Kohchi T."/>
            <person name="Lin S."/>
            <person name="Liu L.D."/>
            <person name="Nakamura Y."/>
            <person name="Valeeva L.R."/>
            <person name="Shakirov E.V."/>
            <person name="Shippen D.E."/>
            <person name="Wei W."/>
            <person name="Yagura M."/>
            <person name="Yamaoka S."/>
            <person name="Yamato K.T."/>
            <person name="Liu C."/>
            <person name="Berger F."/>
        </authorList>
    </citation>
    <scope>NUCLEOTIDE SEQUENCE [LARGE SCALE GENOMIC DNA]</scope>
    <source>
        <strain evidence="2">Tak-1</strain>
    </source>
</reference>
<dbReference type="PANTHER" id="PTHR34356">
    <property type="entry name" value="ANTIGENIC HEAT-STABLE PROTEIN"/>
    <property type="match status" value="1"/>
</dbReference>
<sequence>MEPENPPTVPPTVKPQDVLDKLMYDGTFDNLRSSLIINLKSNDDLKSYILTLVENSEVLRNSDVETKSRRQLMEDLRNELSSSVLEKVSTAAWELMLSTEGLGMEITEKVDDTFCDLTASSTLGCDCHPGVGSSLKKLGSLDCDSSAAVNTKVVSEQTSVGSKRLREEEVEKPIISSSMEPESAIRTLTVDSKVVVKVEHEPASCNGSTTDMPPQSKHAKGNRDVWVGSSDSINDPQKHDSVGQSSQGKPEERVRENGHISREQPSGATERASESCHSDSYDDNMSKPRGPKERRKSWLQEEYLHNLRKQDLVG</sequence>
<dbReference type="EMBL" id="AP019866">
    <property type="protein sequence ID" value="BBN00388.1"/>
    <property type="molecule type" value="Genomic_DNA"/>
</dbReference>
<organism evidence="3 4">
    <name type="scientific">Marchantia polymorpha subsp. ruderalis</name>
    <dbReference type="NCBI Taxonomy" id="1480154"/>
    <lineage>
        <taxon>Eukaryota</taxon>
        <taxon>Viridiplantae</taxon>
        <taxon>Streptophyta</taxon>
        <taxon>Embryophyta</taxon>
        <taxon>Marchantiophyta</taxon>
        <taxon>Marchantiopsida</taxon>
        <taxon>Marchantiidae</taxon>
        <taxon>Marchantiales</taxon>
        <taxon>Marchantiaceae</taxon>
        <taxon>Marchantia</taxon>
    </lineage>
</organism>
<keyword evidence="4" id="KW-1185">Reference proteome</keyword>
<evidence type="ECO:0000313" key="5">
    <source>
        <dbReference type="Proteomes" id="UP001162541"/>
    </source>
</evidence>
<evidence type="ECO:0000313" key="2">
    <source>
        <dbReference type="EMBL" id="BBN00388.1"/>
    </source>
</evidence>
<dbReference type="PANTHER" id="PTHR34356:SF1">
    <property type="entry name" value="ANTIGENIC HEAT-STABLE PROTEIN"/>
    <property type="match status" value="1"/>
</dbReference>
<evidence type="ECO:0000313" key="3">
    <source>
        <dbReference type="EMBL" id="OAE24431.1"/>
    </source>
</evidence>
<proteinExistence type="predicted"/>
<evidence type="ECO:0000313" key="4">
    <source>
        <dbReference type="Proteomes" id="UP000077202"/>
    </source>
</evidence>
<dbReference type="AlphaFoldDB" id="A0A176VVN4"/>
<protein>
    <submittedName>
        <fullName evidence="3">Uncharacterized protein</fullName>
    </submittedName>
</protein>